<reference evidence="2 3" key="1">
    <citation type="submission" date="2019-03" db="EMBL/GenBank/DDBJ databases">
        <title>Deep-cultivation of Planctomycetes and their phenomic and genomic characterization uncovers novel biology.</title>
        <authorList>
            <person name="Wiegand S."/>
            <person name="Jogler M."/>
            <person name="Boedeker C."/>
            <person name="Pinto D."/>
            <person name="Vollmers J."/>
            <person name="Rivas-Marin E."/>
            <person name="Kohn T."/>
            <person name="Peeters S.H."/>
            <person name="Heuer A."/>
            <person name="Rast P."/>
            <person name="Oberbeckmann S."/>
            <person name="Bunk B."/>
            <person name="Jeske O."/>
            <person name="Meyerdierks A."/>
            <person name="Storesund J.E."/>
            <person name="Kallscheuer N."/>
            <person name="Luecker S."/>
            <person name="Lage O.M."/>
            <person name="Pohl T."/>
            <person name="Merkel B.J."/>
            <person name="Hornburger P."/>
            <person name="Mueller R.-W."/>
            <person name="Bruemmer F."/>
            <person name="Labrenz M."/>
            <person name="Spormann A.M."/>
            <person name="Op den Camp H."/>
            <person name="Overmann J."/>
            <person name="Amann R."/>
            <person name="Jetten M.S.M."/>
            <person name="Mascher T."/>
            <person name="Medema M.H."/>
            <person name="Devos D.P."/>
            <person name="Kaster A.-K."/>
            <person name="Ovreas L."/>
            <person name="Rohde M."/>
            <person name="Galperin M.Y."/>
            <person name="Jogler C."/>
        </authorList>
    </citation>
    <scope>NUCLEOTIDE SEQUENCE [LARGE SCALE GENOMIC DNA]</scope>
    <source>
        <strain evidence="2 3">Enr13</strain>
    </source>
</reference>
<protein>
    <submittedName>
        <fullName evidence="2">Putative manganese-dependent inorganic pyrophosphatase</fullName>
    </submittedName>
</protein>
<accession>A0A518HI59</accession>
<dbReference type="InterPro" id="IPR051319">
    <property type="entry name" value="Oligoribo/pAp-PDE_c-di-AMP_PDE"/>
</dbReference>
<dbReference type="AlphaFoldDB" id="A0A518HI59"/>
<proteinExistence type="predicted"/>
<dbReference type="RefSeq" id="WP_145384405.1">
    <property type="nucleotide sequence ID" value="NZ_CP037423.1"/>
</dbReference>
<dbReference type="Gene3D" id="3.90.1640.10">
    <property type="entry name" value="inorganic pyrophosphatase (n-terminal core)"/>
    <property type="match status" value="1"/>
</dbReference>
<feature type="domain" description="DDH" evidence="1">
    <location>
        <begin position="25"/>
        <end position="170"/>
    </location>
</feature>
<evidence type="ECO:0000313" key="2">
    <source>
        <dbReference type="EMBL" id="QDV40538.1"/>
    </source>
</evidence>
<dbReference type="SUPFAM" id="SSF64182">
    <property type="entry name" value="DHH phosphoesterases"/>
    <property type="match status" value="1"/>
</dbReference>
<dbReference type="Pfam" id="PF01368">
    <property type="entry name" value="DHH"/>
    <property type="match status" value="1"/>
</dbReference>
<dbReference type="InterPro" id="IPR001667">
    <property type="entry name" value="DDH_dom"/>
</dbReference>
<dbReference type="OrthoDB" id="9803668at2"/>
<evidence type="ECO:0000313" key="3">
    <source>
        <dbReference type="Proteomes" id="UP000319004"/>
    </source>
</evidence>
<dbReference type="EMBL" id="CP037423">
    <property type="protein sequence ID" value="QDV40538.1"/>
    <property type="molecule type" value="Genomic_DNA"/>
</dbReference>
<organism evidence="2 3">
    <name type="scientific">Stieleria neptunia</name>
    <dbReference type="NCBI Taxonomy" id="2527979"/>
    <lineage>
        <taxon>Bacteria</taxon>
        <taxon>Pseudomonadati</taxon>
        <taxon>Planctomycetota</taxon>
        <taxon>Planctomycetia</taxon>
        <taxon>Pirellulales</taxon>
        <taxon>Pirellulaceae</taxon>
        <taxon>Stieleria</taxon>
    </lineage>
</organism>
<dbReference type="PANTHER" id="PTHR47618:SF1">
    <property type="entry name" value="BIFUNCTIONAL OLIGORIBONUCLEASE AND PAP PHOSPHATASE NRNA"/>
    <property type="match status" value="1"/>
</dbReference>
<dbReference type="PANTHER" id="PTHR47618">
    <property type="entry name" value="BIFUNCTIONAL OLIGORIBONUCLEASE AND PAP PHOSPHATASE NRNA"/>
    <property type="match status" value="1"/>
</dbReference>
<sequence>MKATQLNAKSVSTRLLERLDDCAEVVVVMHDNPDPDAIASGWGLKVLIDETVGLPTRVIGGGAIVRAENRHMVDLLEPPIELVDDFEFDDRTAAILVDCGAEASNHVLTRQGVKPFAIIDHHIADQRRVQTPFSDIRVEVAASASIIASYLREQKICPGAKLATAMLYAISTETCAYESHYSSLDRLILPWLMEYGEPELLAEIHNAPLQRSYYGDLLLALQNTFLYEDVAMCFLPRADGVEIVGEIADLLIRGDSVSRVMCGAVIAGDLLVSARTQYVEDNAAEMIRETMKGLGGSGGHAHRAGGKIPNVGDSAAAIDKVSNLLRDRWLDVCGVERKRGTRLIAKREIVQHLDL</sequence>
<evidence type="ECO:0000259" key="1">
    <source>
        <dbReference type="Pfam" id="PF01368"/>
    </source>
</evidence>
<dbReference type="KEGG" id="snep:Enr13x_03440"/>
<gene>
    <name evidence="2" type="ORF">Enr13x_03440</name>
</gene>
<name>A0A518HI59_9BACT</name>
<dbReference type="Proteomes" id="UP000319004">
    <property type="component" value="Chromosome"/>
</dbReference>
<dbReference type="InterPro" id="IPR038763">
    <property type="entry name" value="DHH_sf"/>
</dbReference>
<keyword evidence="3" id="KW-1185">Reference proteome</keyword>